<evidence type="ECO:0000313" key="2">
    <source>
        <dbReference type="Proteomes" id="UP000001549"/>
    </source>
</evidence>
<protein>
    <submittedName>
        <fullName evidence="1">Uncharacterized protein</fullName>
    </submittedName>
</protein>
<gene>
    <name evidence="1" type="ordered locus">FsymDg_1369</name>
</gene>
<evidence type="ECO:0000313" key="1">
    <source>
        <dbReference type="EMBL" id="AEH08841.1"/>
    </source>
</evidence>
<dbReference type="EMBL" id="CP002801">
    <property type="protein sequence ID" value="AEH08841.1"/>
    <property type="molecule type" value="Genomic_DNA"/>
</dbReference>
<dbReference type="KEGG" id="fsy:FsymDg_1369"/>
<dbReference type="HOGENOM" id="CLU_3310180_0_0_11"/>
<keyword evidence="2" id="KW-1185">Reference proteome</keyword>
<dbReference type="Proteomes" id="UP000001549">
    <property type="component" value="Chromosome"/>
</dbReference>
<dbReference type="AlphaFoldDB" id="F8B3D2"/>
<reference evidence="1 2" key="1">
    <citation type="submission" date="2011-05" db="EMBL/GenBank/DDBJ databases">
        <title>Complete sequence of chromosome of Frankia symbiont of Datisca glomerata.</title>
        <authorList>
            <consortium name="US DOE Joint Genome Institute"/>
            <person name="Lucas S."/>
            <person name="Han J."/>
            <person name="Lapidus A."/>
            <person name="Cheng J.-F."/>
            <person name="Goodwin L."/>
            <person name="Pitluck S."/>
            <person name="Peters L."/>
            <person name="Mikhailova N."/>
            <person name="Chertkov O."/>
            <person name="Teshima H."/>
            <person name="Han C."/>
            <person name="Tapia R."/>
            <person name="Land M."/>
            <person name="Hauser L."/>
            <person name="Kyrpides N."/>
            <person name="Ivanova N."/>
            <person name="Pagani I."/>
            <person name="Berry A."/>
            <person name="Pawlowski K."/>
            <person name="Persson T."/>
            <person name="Vanden Heuvel B."/>
            <person name="Benson D."/>
            <person name="Woyke T."/>
        </authorList>
    </citation>
    <scope>NUCLEOTIDE SEQUENCE [LARGE SCALE GENOMIC DNA]</scope>
    <source>
        <strain evidence="2">4085684</strain>
    </source>
</reference>
<proteinExistence type="predicted"/>
<name>F8B3D2_9ACTN</name>
<organism evidence="1 2">
    <name type="scientific">Candidatus Protofrankia datiscae</name>
    <dbReference type="NCBI Taxonomy" id="2716812"/>
    <lineage>
        <taxon>Bacteria</taxon>
        <taxon>Bacillati</taxon>
        <taxon>Actinomycetota</taxon>
        <taxon>Actinomycetes</taxon>
        <taxon>Frankiales</taxon>
        <taxon>Frankiaceae</taxon>
        <taxon>Protofrankia</taxon>
    </lineage>
</organism>
<sequence length="39" mass="4410">MRAHIVKHVGTGTRVLKIAKKFGQNILLSLIRHAVVLYQ</sequence>
<accession>F8B3D2</accession>